<comment type="similarity">
    <text evidence="1">Belongs to the carotenoid/retinoid oxidoreductase family.</text>
</comment>
<evidence type="ECO:0000313" key="5">
    <source>
        <dbReference type="Proteomes" id="UP000647424"/>
    </source>
</evidence>
<dbReference type="RefSeq" id="WP_191817472.1">
    <property type="nucleotide sequence ID" value="NZ_JACYFT010000001.1"/>
</dbReference>
<dbReference type="AlphaFoldDB" id="A0A927FE73"/>
<dbReference type="InterPro" id="IPR036188">
    <property type="entry name" value="FAD/NAD-bd_sf"/>
</dbReference>
<dbReference type="GO" id="GO:0016491">
    <property type="term" value="F:oxidoreductase activity"/>
    <property type="evidence" value="ECO:0007669"/>
    <property type="project" value="UniProtKB-KW"/>
</dbReference>
<keyword evidence="2" id="KW-0560">Oxidoreductase</keyword>
<dbReference type="PANTHER" id="PTHR43734:SF1">
    <property type="entry name" value="PHYTOENE DESATURASE"/>
    <property type="match status" value="1"/>
</dbReference>
<name>A0A927FE73_9BURK</name>
<evidence type="ECO:0000256" key="2">
    <source>
        <dbReference type="ARBA" id="ARBA00023002"/>
    </source>
</evidence>
<gene>
    <name evidence="4" type="ORF">IC609_00280</name>
</gene>
<dbReference type="Pfam" id="PF01266">
    <property type="entry name" value="DAO"/>
    <property type="match status" value="1"/>
</dbReference>
<feature type="domain" description="FAD dependent oxidoreductase" evidence="3">
    <location>
        <begin position="2"/>
        <end position="332"/>
    </location>
</feature>
<accession>A0A927FE73</accession>
<sequence length="412" mass="45797">MKVAVIGGGFTGCMAALHGAQEGHEVTLLETGERLGGVLRDVEAAGGLYFNGCQYLREGSVNRLGWSDAFIEFSHEYGSVTALGNGQIRVVNDCAQPSLDGKVYLSDVSSIEGSALQRLHAYGAHAPGLINWARSFGDLEHLDWRCLIPMQLSRLHFPDDPEIPKWKMESQCANELLAIPRRQRGQMAEKAWLPRKGYKEFFVRMEQAMLDLGVTIRLQSPVKPSLEGDQLILSSRSDQIPADAVVWTANPQPLFSRLFGTRLDTPPIPMKLLVGDLRKDAQLPVSLPYYWQVFDSSSCVVRLYIYELGGVLKFSAETFDSVDSAAAWRDLQRVMQLCGLGQGHQLVSVSKQTRYVNFSPEEHQAFETLTPEMLAHGVVPGGWQYYGREEKVTSILSSLDELLQAQTEVTYA</sequence>
<dbReference type="Proteomes" id="UP000647424">
    <property type="component" value="Unassembled WGS sequence"/>
</dbReference>
<dbReference type="PANTHER" id="PTHR43734">
    <property type="entry name" value="PHYTOENE DESATURASE"/>
    <property type="match status" value="1"/>
</dbReference>
<organism evidence="4 5">
    <name type="scientific">Limnohabitans radicicola</name>
    <dbReference type="NCBI Taxonomy" id="2771427"/>
    <lineage>
        <taxon>Bacteria</taxon>
        <taxon>Pseudomonadati</taxon>
        <taxon>Pseudomonadota</taxon>
        <taxon>Betaproteobacteria</taxon>
        <taxon>Burkholderiales</taxon>
        <taxon>Comamonadaceae</taxon>
        <taxon>Limnohabitans</taxon>
    </lineage>
</organism>
<dbReference type="Gene3D" id="3.40.50.720">
    <property type="entry name" value="NAD(P)-binding Rossmann-like Domain"/>
    <property type="match status" value="1"/>
</dbReference>
<reference evidence="4" key="1">
    <citation type="submission" date="2020-09" db="EMBL/GenBank/DDBJ databases">
        <title>Genome seq and assembly of Limnohabitants sp.</title>
        <authorList>
            <person name="Chhetri G."/>
        </authorList>
    </citation>
    <scope>NUCLEOTIDE SEQUENCE</scope>
    <source>
        <strain evidence="4">JUR4</strain>
    </source>
</reference>
<evidence type="ECO:0000256" key="1">
    <source>
        <dbReference type="ARBA" id="ARBA00006046"/>
    </source>
</evidence>
<keyword evidence="5" id="KW-1185">Reference proteome</keyword>
<evidence type="ECO:0000313" key="4">
    <source>
        <dbReference type="EMBL" id="MBD8048962.1"/>
    </source>
</evidence>
<dbReference type="EMBL" id="JACYFT010000001">
    <property type="protein sequence ID" value="MBD8048962.1"/>
    <property type="molecule type" value="Genomic_DNA"/>
</dbReference>
<evidence type="ECO:0000259" key="3">
    <source>
        <dbReference type="Pfam" id="PF01266"/>
    </source>
</evidence>
<dbReference type="SUPFAM" id="SSF51905">
    <property type="entry name" value="FAD/NAD(P)-binding domain"/>
    <property type="match status" value="1"/>
</dbReference>
<comment type="caution">
    <text evidence="4">The sequence shown here is derived from an EMBL/GenBank/DDBJ whole genome shotgun (WGS) entry which is preliminary data.</text>
</comment>
<protein>
    <submittedName>
        <fullName evidence="4">FAD-dependent oxidoreductase</fullName>
    </submittedName>
</protein>
<dbReference type="InterPro" id="IPR006076">
    <property type="entry name" value="FAD-dep_OxRdtase"/>
</dbReference>
<proteinExistence type="inferred from homology"/>